<evidence type="ECO:0000256" key="2">
    <source>
        <dbReference type="ARBA" id="ARBA00022737"/>
    </source>
</evidence>
<protein>
    <submittedName>
        <fullName evidence="6">WD domain, G-beta repeat</fullName>
    </submittedName>
</protein>
<feature type="repeat" description="WD" evidence="3">
    <location>
        <begin position="307"/>
        <end position="346"/>
    </location>
</feature>
<name>A0A5C6DMY2_9BACT</name>
<dbReference type="CDD" id="cd00200">
    <property type="entry name" value="WD40"/>
    <property type="match status" value="1"/>
</dbReference>
<dbReference type="PROSITE" id="PS51318">
    <property type="entry name" value="TAT"/>
    <property type="match status" value="1"/>
</dbReference>
<comment type="caution">
    <text evidence="6">The sequence shown here is derived from an EMBL/GenBank/DDBJ whole genome shotgun (WGS) entry which is preliminary data.</text>
</comment>
<evidence type="ECO:0000313" key="6">
    <source>
        <dbReference type="EMBL" id="TWU36219.1"/>
    </source>
</evidence>
<feature type="chain" id="PRO_5022730076" evidence="4">
    <location>
        <begin position="21"/>
        <end position="357"/>
    </location>
</feature>
<dbReference type="Proteomes" id="UP000319143">
    <property type="component" value="Unassembled WGS sequence"/>
</dbReference>
<dbReference type="PROSITE" id="PS50082">
    <property type="entry name" value="WD_REPEATS_2"/>
    <property type="match status" value="3"/>
</dbReference>
<sequence precursor="true">MKRRLSRRQLLGVISASAAAMGVCSDVALLAQPPRVVTALAHETVSSRAIRLEPLADRTAHVVVTAVASDPRGQWLAVAGDDHVIRILEVATLRVTQTLQGHRDLVRTLAFDSTGNSLVSAGNDGQLIVWDRARAFEMVQRMQDTPALACVRFAPGKNEMAAVGFDRKVYILGRPIERTPQFSCDCNDLRAVAYRDDSQMIAVGGRSGDLHLFDPDTGNLIADKHLHEGRIRDLVFHHDANRCVTVGEDGKVVVYDTEKQEIVQQLAVTTGRLFTVAVIDSQHVAVAGSDNTIRIVNTDDGTVRHALQGHVGSISTLTASGGMLFSGGFDATLRRWSISEMNRSQQRIAEGDLRIDR</sequence>
<dbReference type="InterPro" id="IPR002372">
    <property type="entry name" value="PQQ_rpt_dom"/>
</dbReference>
<feature type="signal peptide" evidence="4">
    <location>
        <begin position="1"/>
        <end position="20"/>
    </location>
</feature>
<feature type="repeat" description="WD" evidence="3">
    <location>
        <begin position="99"/>
        <end position="131"/>
    </location>
</feature>
<dbReference type="PROSITE" id="PS50294">
    <property type="entry name" value="WD_REPEATS_REGION"/>
    <property type="match status" value="1"/>
</dbReference>
<dbReference type="PANTHER" id="PTHR19848">
    <property type="entry name" value="WD40 REPEAT PROTEIN"/>
    <property type="match status" value="1"/>
</dbReference>
<feature type="repeat" description="WD" evidence="3">
    <location>
        <begin position="224"/>
        <end position="265"/>
    </location>
</feature>
<accession>A0A5C6DMY2</accession>
<dbReference type="InterPro" id="IPR006311">
    <property type="entry name" value="TAT_signal"/>
</dbReference>
<dbReference type="InterPro" id="IPR015943">
    <property type="entry name" value="WD40/YVTN_repeat-like_dom_sf"/>
</dbReference>
<evidence type="ECO:0000256" key="3">
    <source>
        <dbReference type="PROSITE-ProRule" id="PRU00221"/>
    </source>
</evidence>
<dbReference type="InterPro" id="IPR001680">
    <property type="entry name" value="WD40_rpt"/>
</dbReference>
<feature type="domain" description="Pyrrolo-quinoline quinone repeat" evidence="5">
    <location>
        <begin position="207"/>
        <end position="322"/>
    </location>
</feature>
<evidence type="ECO:0000313" key="7">
    <source>
        <dbReference type="Proteomes" id="UP000319143"/>
    </source>
</evidence>
<dbReference type="PANTHER" id="PTHR19848:SF8">
    <property type="entry name" value="F-BOX AND WD REPEAT DOMAIN CONTAINING 7"/>
    <property type="match status" value="1"/>
</dbReference>
<dbReference type="RefSeq" id="WP_146528233.1">
    <property type="nucleotide sequence ID" value="NZ_SJPV01000006.1"/>
</dbReference>
<dbReference type="Gene3D" id="2.130.10.10">
    <property type="entry name" value="YVTN repeat-like/Quinoprotein amine dehydrogenase"/>
    <property type="match status" value="2"/>
</dbReference>
<dbReference type="EMBL" id="SJPV01000006">
    <property type="protein sequence ID" value="TWU36219.1"/>
    <property type="molecule type" value="Genomic_DNA"/>
</dbReference>
<evidence type="ECO:0000256" key="1">
    <source>
        <dbReference type="ARBA" id="ARBA00022574"/>
    </source>
</evidence>
<evidence type="ECO:0000259" key="5">
    <source>
        <dbReference type="Pfam" id="PF13360"/>
    </source>
</evidence>
<dbReference type="Pfam" id="PF13360">
    <property type="entry name" value="PQQ_2"/>
    <property type="match status" value="1"/>
</dbReference>
<keyword evidence="2" id="KW-0677">Repeat</keyword>
<dbReference type="SMART" id="SM00320">
    <property type="entry name" value="WD40"/>
    <property type="match status" value="7"/>
</dbReference>
<dbReference type="InterPro" id="IPR036322">
    <property type="entry name" value="WD40_repeat_dom_sf"/>
</dbReference>
<dbReference type="AlphaFoldDB" id="A0A5C6DMY2"/>
<dbReference type="SUPFAM" id="SSF50978">
    <property type="entry name" value="WD40 repeat-like"/>
    <property type="match status" value="1"/>
</dbReference>
<evidence type="ECO:0000256" key="4">
    <source>
        <dbReference type="SAM" id="SignalP"/>
    </source>
</evidence>
<keyword evidence="7" id="KW-1185">Reference proteome</keyword>
<organism evidence="6 7">
    <name type="scientific">Novipirellula artificiosorum</name>
    <dbReference type="NCBI Taxonomy" id="2528016"/>
    <lineage>
        <taxon>Bacteria</taxon>
        <taxon>Pseudomonadati</taxon>
        <taxon>Planctomycetota</taxon>
        <taxon>Planctomycetia</taxon>
        <taxon>Pirellulales</taxon>
        <taxon>Pirellulaceae</taxon>
        <taxon>Novipirellula</taxon>
    </lineage>
</organism>
<reference evidence="6 7" key="1">
    <citation type="submission" date="2019-02" db="EMBL/GenBank/DDBJ databases">
        <title>Deep-cultivation of Planctomycetes and their phenomic and genomic characterization uncovers novel biology.</title>
        <authorList>
            <person name="Wiegand S."/>
            <person name="Jogler M."/>
            <person name="Boedeker C."/>
            <person name="Pinto D."/>
            <person name="Vollmers J."/>
            <person name="Rivas-Marin E."/>
            <person name="Kohn T."/>
            <person name="Peeters S.H."/>
            <person name="Heuer A."/>
            <person name="Rast P."/>
            <person name="Oberbeckmann S."/>
            <person name="Bunk B."/>
            <person name="Jeske O."/>
            <person name="Meyerdierks A."/>
            <person name="Storesund J.E."/>
            <person name="Kallscheuer N."/>
            <person name="Luecker S."/>
            <person name="Lage O.M."/>
            <person name="Pohl T."/>
            <person name="Merkel B.J."/>
            <person name="Hornburger P."/>
            <person name="Mueller R.-W."/>
            <person name="Bruemmer F."/>
            <person name="Labrenz M."/>
            <person name="Spormann A.M."/>
            <person name="Op Den Camp H."/>
            <person name="Overmann J."/>
            <person name="Amann R."/>
            <person name="Jetten M.S.M."/>
            <person name="Mascher T."/>
            <person name="Medema M.H."/>
            <person name="Devos D.P."/>
            <person name="Kaster A.-K."/>
            <person name="Ovreas L."/>
            <person name="Rohde M."/>
            <person name="Galperin M.Y."/>
            <person name="Jogler C."/>
        </authorList>
    </citation>
    <scope>NUCLEOTIDE SEQUENCE [LARGE SCALE GENOMIC DNA]</scope>
    <source>
        <strain evidence="6 7">Poly41</strain>
    </source>
</reference>
<keyword evidence="4" id="KW-0732">Signal</keyword>
<dbReference type="Pfam" id="PF00400">
    <property type="entry name" value="WD40"/>
    <property type="match status" value="2"/>
</dbReference>
<gene>
    <name evidence="6" type="ORF">Poly41_39740</name>
</gene>
<proteinExistence type="predicted"/>
<keyword evidence="1 3" id="KW-0853">WD repeat</keyword>
<dbReference type="OrthoDB" id="230341at2"/>